<evidence type="ECO:0008006" key="3">
    <source>
        <dbReference type="Google" id="ProtNLM"/>
    </source>
</evidence>
<dbReference type="AlphaFoldDB" id="A0A975H824"/>
<accession>A0A975H824</accession>
<dbReference type="EMBL" id="CP071869">
    <property type="protein sequence ID" value="QTE21135.1"/>
    <property type="molecule type" value="Genomic_DNA"/>
</dbReference>
<dbReference type="Gene3D" id="2.180.10.10">
    <property type="entry name" value="RHS repeat-associated core"/>
    <property type="match status" value="1"/>
</dbReference>
<dbReference type="InterPro" id="IPR022385">
    <property type="entry name" value="Rhs_assc_core"/>
</dbReference>
<evidence type="ECO:0000313" key="2">
    <source>
        <dbReference type="Proteomes" id="UP000663920"/>
    </source>
</evidence>
<reference evidence="1 2" key="1">
    <citation type="submission" date="2021-03" db="EMBL/GenBank/DDBJ databases">
        <title>Complete genome of Polaribacter_sp.SM13.</title>
        <authorList>
            <person name="Jeong S.W."/>
            <person name="Bae J.W."/>
        </authorList>
    </citation>
    <scope>NUCLEOTIDE SEQUENCE [LARGE SCALE GENOMIC DNA]</scope>
    <source>
        <strain evidence="1 2">SM13</strain>
    </source>
</reference>
<dbReference type="NCBIfam" id="TIGR03696">
    <property type="entry name" value="Rhs_assc_core"/>
    <property type="match status" value="1"/>
</dbReference>
<keyword evidence="2" id="KW-1185">Reference proteome</keyword>
<dbReference type="KEGG" id="pcea:J3359_09755"/>
<sequence>MKHKGYNNVTSSNGNSVAQKFGYNGVELEESLGLNLHEMDFRMYDPAIGRFNGIDPVTHHSQGTSVAFDNNPIYFADPSGADAKSLIDEILAKSGSGKTTWTNNNDGTFSGSNGSTATDEDHIVNDDEKEAQTIAGDLNSIFKKKFGKTPFSVEKTTRLEYKWTFSHFFFGREAEYVKVETYKIVGSMGFDWDQHYYVRMLKDIIDASSDILVDIIPDKSNYEGATGNGLMSDYYGGHTESSKLVVLSDLLQIYKGNTSHSIGGVTLHELLRHIHPDGDIDANVNNMRTYFGLAKGKNHYGVRVESNMSIRRVTKDNYKKEPVKIKN</sequence>
<dbReference type="Proteomes" id="UP000663920">
    <property type="component" value="Chromosome"/>
</dbReference>
<evidence type="ECO:0000313" key="1">
    <source>
        <dbReference type="EMBL" id="QTE21135.1"/>
    </source>
</evidence>
<name>A0A975H824_9FLAO</name>
<proteinExistence type="predicted"/>
<gene>
    <name evidence="1" type="ORF">J3359_09755</name>
</gene>
<protein>
    <recommendedName>
        <fullName evidence="3">RHS repeat-associated core domain-containing protein</fullName>
    </recommendedName>
</protein>
<organism evidence="1 2">
    <name type="scientific">Polaribacter cellanae</name>
    <dbReference type="NCBI Taxonomy" id="2818493"/>
    <lineage>
        <taxon>Bacteria</taxon>
        <taxon>Pseudomonadati</taxon>
        <taxon>Bacteroidota</taxon>
        <taxon>Flavobacteriia</taxon>
        <taxon>Flavobacteriales</taxon>
        <taxon>Flavobacteriaceae</taxon>
    </lineage>
</organism>